<reference evidence="7 8" key="1">
    <citation type="submission" date="2016-10" db="EMBL/GenBank/DDBJ databases">
        <authorList>
            <person name="de Groot N.N."/>
        </authorList>
    </citation>
    <scope>NUCLEOTIDE SEQUENCE [LARGE SCALE GENOMIC DNA]</scope>
    <source>
        <strain evidence="7 8">Nm146</strain>
    </source>
</reference>
<dbReference type="InterPro" id="IPR051533">
    <property type="entry name" value="WaaL-like"/>
</dbReference>
<keyword evidence="7" id="KW-0436">Ligase</keyword>
<evidence type="ECO:0000256" key="4">
    <source>
        <dbReference type="ARBA" id="ARBA00023136"/>
    </source>
</evidence>
<keyword evidence="8" id="KW-1185">Reference proteome</keyword>
<sequence length="399" mass="44870">MASLKLSFDPSRLLAYTLTFAVLAGFLGQTVLIWTGYRFSTLILAIALLGFSTIVVVLRKSITVQISYRLFVSSLFFIFVYTSLLWTTSTAYANEKVLAFFACFFIYLAASVLPSNFHETTLKVFFTSTVVIFLISVLGLVSKSQLFYSLGASERSIYLSAGYYGGAALVLLGWMKWFKSRFAFSLLVTVLCLGLLVTGARGPLIFSIFIFILGLTINRQVSKLIIIIILSTLSSLALGFLLQLESTSFLLERSFDRFGLLFDKEFDSRSDLWDSISLWQSNEFSMFFGHGVGSFGIEYFGFDERAYPHNIFLELLVELGLIGFLLFMIPLCFGFISAVRYFRSPIISAYSALLIYELFNLMKSFTLSDARTLFFVLGILIGFRAVSTSHPQIVSYPRE</sequence>
<dbReference type="GO" id="GO:0016020">
    <property type="term" value="C:membrane"/>
    <property type="evidence" value="ECO:0007669"/>
    <property type="project" value="UniProtKB-SubCell"/>
</dbReference>
<keyword evidence="3 5" id="KW-1133">Transmembrane helix</keyword>
<feature type="transmembrane region" description="Helical" evidence="5">
    <location>
        <begin position="157"/>
        <end position="175"/>
    </location>
</feature>
<gene>
    <name evidence="7" type="ORF">SAMN05421880_12143</name>
</gene>
<dbReference type="PANTHER" id="PTHR37422">
    <property type="entry name" value="TEICHURONIC ACID BIOSYNTHESIS PROTEIN TUAE"/>
    <property type="match status" value="1"/>
</dbReference>
<dbReference type="PANTHER" id="PTHR37422:SF17">
    <property type="entry name" value="O-ANTIGEN LIGASE"/>
    <property type="match status" value="1"/>
</dbReference>
<evidence type="ECO:0000313" key="8">
    <source>
        <dbReference type="Proteomes" id="UP000199561"/>
    </source>
</evidence>
<feature type="transmembrane region" description="Helical" evidence="5">
    <location>
        <begin position="224"/>
        <end position="244"/>
    </location>
</feature>
<dbReference type="InterPro" id="IPR007016">
    <property type="entry name" value="O-antigen_ligase-rel_domated"/>
</dbReference>
<accession>A0A1I4RXY6</accession>
<name>A0A1I4RXY6_9PROT</name>
<dbReference type="Proteomes" id="UP000199561">
    <property type="component" value="Unassembled WGS sequence"/>
</dbReference>
<evidence type="ECO:0000256" key="3">
    <source>
        <dbReference type="ARBA" id="ARBA00022989"/>
    </source>
</evidence>
<feature type="transmembrane region" description="Helical" evidence="5">
    <location>
        <begin position="98"/>
        <end position="117"/>
    </location>
</feature>
<feature type="domain" description="O-antigen ligase-related" evidence="6">
    <location>
        <begin position="188"/>
        <end position="328"/>
    </location>
</feature>
<comment type="subcellular location">
    <subcellularLocation>
        <location evidence="1">Membrane</location>
        <topology evidence="1">Multi-pass membrane protein</topology>
    </subcellularLocation>
</comment>
<feature type="transmembrane region" description="Helical" evidence="5">
    <location>
        <begin position="70"/>
        <end position="92"/>
    </location>
</feature>
<feature type="transmembrane region" description="Helical" evidence="5">
    <location>
        <begin position="39"/>
        <end position="58"/>
    </location>
</feature>
<feature type="transmembrane region" description="Helical" evidence="5">
    <location>
        <begin position="12"/>
        <end position="33"/>
    </location>
</feature>
<dbReference type="STRING" id="52442.SAMN05421880_12143"/>
<feature type="transmembrane region" description="Helical" evidence="5">
    <location>
        <begin position="315"/>
        <end position="336"/>
    </location>
</feature>
<dbReference type="EMBL" id="FOUF01000021">
    <property type="protein sequence ID" value="SFM57088.1"/>
    <property type="molecule type" value="Genomic_DNA"/>
</dbReference>
<protein>
    <submittedName>
        <fullName evidence="7">O-antigen ligase</fullName>
    </submittedName>
</protein>
<evidence type="ECO:0000259" key="6">
    <source>
        <dbReference type="Pfam" id="PF04932"/>
    </source>
</evidence>
<dbReference type="GO" id="GO:0016874">
    <property type="term" value="F:ligase activity"/>
    <property type="evidence" value="ECO:0007669"/>
    <property type="project" value="UniProtKB-KW"/>
</dbReference>
<feature type="transmembrane region" description="Helical" evidence="5">
    <location>
        <begin position="182"/>
        <end position="212"/>
    </location>
</feature>
<dbReference type="RefSeq" id="WP_143068229.1">
    <property type="nucleotide sequence ID" value="NZ_FOUF01000021.1"/>
</dbReference>
<keyword evidence="2 5" id="KW-0812">Transmembrane</keyword>
<feature type="transmembrane region" description="Helical" evidence="5">
    <location>
        <begin position="124"/>
        <end position="142"/>
    </location>
</feature>
<dbReference type="AlphaFoldDB" id="A0A1I4RXY6"/>
<dbReference type="Pfam" id="PF04932">
    <property type="entry name" value="Wzy_C"/>
    <property type="match status" value="1"/>
</dbReference>
<feature type="transmembrane region" description="Helical" evidence="5">
    <location>
        <begin position="373"/>
        <end position="393"/>
    </location>
</feature>
<evidence type="ECO:0000313" key="7">
    <source>
        <dbReference type="EMBL" id="SFM57088.1"/>
    </source>
</evidence>
<proteinExistence type="predicted"/>
<evidence type="ECO:0000256" key="5">
    <source>
        <dbReference type="SAM" id="Phobius"/>
    </source>
</evidence>
<evidence type="ECO:0000256" key="2">
    <source>
        <dbReference type="ARBA" id="ARBA00022692"/>
    </source>
</evidence>
<evidence type="ECO:0000256" key="1">
    <source>
        <dbReference type="ARBA" id="ARBA00004141"/>
    </source>
</evidence>
<keyword evidence="4 5" id="KW-0472">Membrane</keyword>
<organism evidence="7 8">
    <name type="scientific">Nitrosomonas nitrosa</name>
    <dbReference type="NCBI Taxonomy" id="52442"/>
    <lineage>
        <taxon>Bacteria</taxon>
        <taxon>Pseudomonadati</taxon>
        <taxon>Pseudomonadota</taxon>
        <taxon>Betaproteobacteria</taxon>
        <taxon>Nitrosomonadales</taxon>
        <taxon>Nitrosomonadaceae</taxon>
        <taxon>Nitrosomonas</taxon>
    </lineage>
</organism>